<dbReference type="AlphaFoldDB" id="A0A1I2MI78"/>
<gene>
    <name evidence="2" type="ORF">SAMN05216353_11251</name>
</gene>
<evidence type="ECO:0000313" key="2">
    <source>
        <dbReference type="EMBL" id="SFF88841.1"/>
    </source>
</evidence>
<dbReference type="OrthoDB" id="2969743at2"/>
<reference evidence="3" key="1">
    <citation type="submission" date="2016-10" db="EMBL/GenBank/DDBJ databases">
        <authorList>
            <person name="Varghese N."/>
            <person name="Submissions S."/>
        </authorList>
    </citation>
    <scope>NUCLEOTIDE SEQUENCE [LARGE SCALE GENOMIC DNA]</scope>
    <source>
        <strain evidence="3">FP5</strain>
    </source>
</reference>
<dbReference type="InterPro" id="IPR001387">
    <property type="entry name" value="Cro/C1-type_HTH"/>
</dbReference>
<name>A0A1I2MI78_9BACI</name>
<dbReference type="CDD" id="cd00093">
    <property type="entry name" value="HTH_XRE"/>
    <property type="match status" value="1"/>
</dbReference>
<dbReference type="InterPro" id="IPR010982">
    <property type="entry name" value="Lambda_DNA-bd_dom_sf"/>
</dbReference>
<dbReference type="RefSeq" id="WP_089751714.1">
    <property type="nucleotide sequence ID" value="NZ_FOOG01000012.1"/>
</dbReference>
<sequence length="163" mass="19231">MKELRKTKNKTQQQLAVDMFQSREYISKQEGGKRKIPPVSTKYFIEKYNNPWLALEVVNEYVGWGISRLEGPEVEEDNFLLQLLLEDELQKAMNVLANVNLTAKLHDKHSIKIHDIRKSAEIMTGVIHYSTLYLATVCEKYEINWLKIWKDHHQTLYSKRLLN</sequence>
<protein>
    <recommendedName>
        <fullName evidence="1">HTH cro/C1-type domain-containing protein</fullName>
    </recommendedName>
</protein>
<dbReference type="PROSITE" id="PS50943">
    <property type="entry name" value="HTH_CROC1"/>
    <property type="match status" value="1"/>
</dbReference>
<dbReference type="EMBL" id="FOOG01000012">
    <property type="protein sequence ID" value="SFF88841.1"/>
    <property type="molecule type" value="Genomic_DNA"/>
</dbReference>
<organism evidence="2 3">
    <name type="scientific">Halobacillus alkaliphilus</name>
    <dbReference type="NCBI Taxonomy" id="396056"/>
    <lineage>
        <taxon>Bacteria</taxon>
        <taxon>Bacillati</taxon>
        <taxon>Bacillota</taxon>
        <taxon>Bacilli</taxon>
        <taxon>Bacillales</taxon>
        <taxon>Bacillaceae</taxon>
        <taxon>Halobacillus</taxon>
    </lineage>
</organism>
<accession>A0A1I2MI78</accession>
<dbReference type="Proteomes" id="UP000198897">
    <property type="component" value="Unassembled WGS sequence"/>
</dbReference>
<dbReference type="SUPFAM" id="SSF47413">
    <property type="entry name" value="lambda repressor-like DNA-binding domains"/>
    <property type="match status" value="1"/>
</dbReference>
<keyword evidence="3" id="KW-1185">Reference proteome</keyword>
<evidence type="ECO:0000259" key="1">
    <source>
        <dbReference type="PROSITE" id="PS50943"/>
    </source>
</evidence>
<dbReference type="Gene3D" id="1.10.260.40">
    <property type="entry name" value="lambda repressor-like DNA-binding domains"/>
    <property type="match status" value="1"/>
</dbReference>
<dbReference type="GO" id="GO:0003677">
    <property type="term" value="F:DNA binding"/>
    <property type="evidence" value="ECO:0007669"/>
    <property type="project" value="InterPro"/>
</dbReference>
<evidence type="ECO:0000313" key="3">
    <source>
        <dbReference type="Proteomes" id="UP000198897"/>
    </source>
</evidence>
<feature type="domain" description="HTH cro/C1-type" evidence="1">
    <location>
        <begin position="1"/>
        <end position="41"/>
    </location>
</feature>
<proteinExistence type="predicted"/>